<keyword evidence="1" id="KW-0812">Transmembrane</keyword>
<name>A0AAU9IFK2_9CILI</name>
<evidence type="ECO:0000313" key="3">
    <source>
        <dbReference type="Proteomes" id="UP001162131"/>
    </source>
</evidence>
<proteinExistence type="predicted"/>
<organism evidence="2 3">
    <name type="scientific">Blepharisma stoltei</name>
    <dbReference type="NCBI Taxonomy" id="1481888"/>
    <lineage>
        <taxon>Eukaryota</taxon>
        <taxon>Sar</taxon>
        <taxon>Alveolata</taxon>
        <taxon>Ciliophora</taxon>
        <taxon>Postciliodesmatophora</taxon>
        <taxon>Heterotrichea</taxon>
        <taxon>Heterotrichida</taxon>
        <taxon>Blepharismidae</taxon>
        <taxon>Blepharisma</taxon>
    </lineage>
</organism>
<evidence type="ECO:0000313" key="2">
    <source>
        <dbReference type="EMBL" id="CAG9309839.1"/>
    </source>
</evidence>
<keyword evidence="1" id="KW-0472">Membrane</keyword>
<sequence>MNKTIKPQNPALHGLSYSILLLVFTLLCLRKKPYNYHRCNLWLTISHFAVLWSLMLSSIFWISDYRSVLLWISIEYAGWAILLICGFFFQWRYCPSLLFSEKSLDISLFFRFSLGNSASEKTLIMDIVKKRNELKKEIKNYKEKQAP</sequence>
<protein>
    <submittedName>
        <fullName evidence="2">Uncharacterized protein</fullName>
    </submittedName>
</protein>
<accession>A0AAU9IFK2</accession>
<feature type="transmembrane region" description="Helical" evidence="1">
    <location>
        <begin position="68"/>
        <end position="89"/>
    </location>
</feature>
<dbReference type="AlphaFoldDB" id="A0AAU9IFK2"/>
<comment type="caution">
    <text evidence="2">The sequence shown here is derived from an EMBL/GenBank/DDBJ whole genome shotgun (WGS) entry which is preliminary data.</text>
</comment>
<keyword evidence="1" id="KW-1133">Transmembrane helix</keyword>
<feature type="transmembrane region" description="Helical" evidence="1">
    <location>
        <begin position="12"/>
        <end position="29"/>
    </location>
</feature>
<gene>
    <name evidence="2" type="ORF">BSTOLATCC_MIC54</name>
</gene>
<feature type="transmembrane region" description="Helical" evidence="1">
    <location>
        <begin position="41"/>
        <end position="62"/>
    </location>
</feature>
<reference evidence="2" key="1">
    <citation type="submission" date="2021-09" db="EMBL/GenBank/DDBJ databases">
        <authorList>
            <consortium name="AG Swart"/>
            <person name="Singh M."/>
            <person name="Singh A."/>
            <person name="Seah K."/>
            <person name="Emmerich C."/>
        </authorList>
    </citation>
    <scope>NUCLEOTIDE SEQUENCE</scope>
    <source>
        <strain evidence="2">ATCC30299</strain>
    </source>
</reference>
<evidence type="ECO:0000256" key="1">
    <source>
        <dbReference type="SAM" id="Phobius"/>
    </source>
</evidence>
<dbReference type="EMBL" id="CAJZBQ010000001">
    <property type="protein sequence ID" value="CAG9309839.1"/>
    <property type="molecule type" value="Genomic_DNA"/>
</dbReference>
<dbReference type="Proteomes" id="UP001162131">
    <property type="component" value="Unassembled WGS sequence"/>
</dbReference>
<keyword evidence="3" id="KW-1185">Reference proteome</keyword>